<reference evidence="1 2" key="2">
    <citation type="journal article" date="2015" name="Stand. Genomic Sci.">
        <title>Draft genome sequence of marine-derived Streptomyces sp. TP-A0598, a producer of anti-MRSA antibiotic lydicamycins.</title>
        <authorList>
            <person name="Komaki H."/>
            <person name="Ichikawa N."/>
            <person name="Hosoyama A."/>
            <person name="Fujita N."/>
            <person name="Igarashi Y."/>
        </authorList>
    </citation>
    <scope>NUCLEOTIDE SEQUENCE [LARGE SCALE GENOMIC DNA]</scope>
    <source>
        <strain evidence="1 2">NBRC 110027</strain>
    </source>
</reference>
<evidence type="ECO:0000313" key="2">
    <source>
        <dbReference type="Proteomes" id="UP000048965"/>
    </source>
</evidence>
<reference evidence="2" key="1">
    <citation type="submission" date="2014-09" db="EMBL/GenBank/DDBJ databases">
        <title>Whole genome shotgun sequence of Streptomyces sp. NBRC 110027.</title>
        <authorList>
            <person name="Komaki H."/>
            <person name="Ichikawa N."/>
            <person name="Katano-Makiyama Y."/>
            <person name="Hosoyama A."/>
            <person name="Hashimoto M."/>
            <person name="Uohara A."/>
            <person name="Kitahashi Y."/>
            <person name="Ohji S."/>
            <person name="Kimura A."/>
            <person name="Yamazoe A."/>
            <person name="Igarashi Y."/>
            <person name="Fujita N."/>
        </authorList>
    </citation>
    <scope>NUCLEOTIDE SEQUENCE [LARGE SCALE GENOMIC DNA]</scope>
    <source>
        <strain evidence="2">NBRC 110027</strain>
    </source>
</reference>
<dbReference type="AlphaFoldDB" id="A0A0P4RAR8"/>
<dbReference type="EMBL" id="BBNO01000005">
    <property type="protein sequence ID" value="GAO09639.1"/>
    <property type="molecule type" value="Genomic_DNA"/>
</dbReference>
<name>A0A0P4RAR8_9ACTN</name>
<dbReference type="Proteomes" id="UP000048965">
    <property type="component" value="Unassembled WGS sequence"/>
</dbReference>
<gene>
    <name evidence="1" type="ORF">TPA0598_05_03610</name>
</gene>
<keyword evidence="2" id="KW-1185">Reference proteome</keyword>
<proteinExistence type="predicted"/>
<evidence type="ECO:0000313" key="1">
    <source>
        <dbReference type="EMBL" id="GAO09639.1"/>
    </source>
</evidence>
<comment type="caution">
    <text evidence="1">The sequence shown here is derived from an EMBL/GenBank/DDBJ whole genome shotgun (WGS) entry which is preliminary data.</text>
</comment>
<organism evidence="1 2">
    <name type="scientific">Streptomyces lydicamycinicus</name>
    <dbReference type="NCBI Taxonomy" id="1546107"/>
    <lineage>
        <taxon>Bacteria</taxon>
        <taxon>Bacillati</taxon>
        <taxon>Actinomycetota</taxon>
        <taxon>Actinomycetes</taxon>
        <taxon>Kitasatosporales</taxon>
        <taxon>Streptomycetaceae</taxon>
        <taxon>Streptomyces</taxon>
    </lineage>
</organism>
<sequence length="61" mass="6122">MAVGAMASSSILRSGVLLRNVVIVASPRLVAGARIPGRGSGPPNGWRSVRRAGLVRAGGEG</sequence>
<protein>
    <submittedName>
        <fullName evidence="1">Uncharacterized protein</fullName>
    </submittedName>
</protein>
<accession>A0A0P4RAR8</accession>